<name>A0A9X2Y0W8_9BACT</name>
<dbReference type="EMBL" id="JAOTIF010000039">
    <property type="protein sequence ID" value="MCU7552625.1"/>
    <property type="molecule type" value="Genomic_DNA"/>
</dbReference>
<reference evidence="1" key="2">
    <citation type="submission" date="2023-04" db="EMBL/GenBank/DDBJ databases">
        <title>Paracnuella aquatica gen. nov., sp. nov., a member of the family Chitinophagaceae isolated from a hot spring.</title>
        <authorList>
            <person name="Wang C."/>
        </authorList>
    </citation>
    <scope>NUCLEOTIDE SEQUENCE</scope>
    <source>
        <strain evidence="1">LB-8</strain>
    </source>
</reference>
<accession>A0A9X2Y0W8</accession>
<gene>
    <name evidence="1" type="ORF">OCK74_26130</name>
</gene>
<dbReference type="Proteomes" id="UP001155483">
    <property type="component" value="Unassembled WGS sequence"/>
</dbReference>
<comment type="caution">
    <text evidence="1">The sequence shown here is derived from an EMBL/GenBank/DDBJ whole genome shotgun (WGS) entry which is preliminary data.</text>
</comment>
<protein>
    <submittedName>
        <fullName evidence="1">Uncharacterized protein</fullName>
    </submittedName>
</protein>
<dbReference type="AlphaFoldDB" id="A0A9X2Y0W8"/>
<dbReference type="RefSeq" id="WP_279300062.1">
    <property type="nucleotide sequence ID" value="NZ_JAOTIF010000039.1"/>
</dbReference>
<organism evidence="1 2">
    <name type="scientific">Paraflavisolibacter caeni</name>
    <dbReference type="NCBI Taxonomy" id="2982496"/>
    <lineage>
        <taxon>Bacteria</taxon>
        <taxon>Pseudomonadati</taxon>
        <taxon>Bacteroidota</taxon>
        <taxon>Chitinophagia</taxon>
        <taxon>Chitinophagales</taxon>
        <taxon>Chitinophagaceae</taxon>
        <taxon>Paraflavisolibacter</taxon>
    </lineage>
</organism>
<keyword evidence="2" id="KW-1185">Reference proteome</keyword>
<evidence type="ECO:0000313" key="1">
    <source>
        <dbReference type="EMBL" id="MCU7552625.1"/>
    </source>
</evidence>
<reference evidence="1" key="1">
    <citation type="submission" date="2022-09" db="EMBL/GenBank/DDBJ databases">
        <authorList>
            <person name="Yuan C."/>
            <person name="Ke Z."/>
        </authorList>
    </citation>
    <scope>NUCLEOTIDE SEQUENCE</scope>
    <source>
        <strain evidence="1">LB-8</strain>
    </source>
</reference>
<proteinExistence type="predicted"/>
<sequence>MGKFWSGTADRALKGLEVGCLCIVGVEHCQARSEQKLHTHFNVALTAVSVAKAVYYLALPKNKRSSFSMADIKMLHMNQLMTNRIFVNLDLDLSDRKIKHLYNLCLNFGRLRA</sequence>
<evidence type="ECO:0000313" key="2">
    <source>
        <dbReference type="Proteomes" id="UP001155483"/>
    </source>
</evidence>